<feature type="signal peptide" evidence="2">
    <location>
        <begin position="1"/>
        <end position="27"/>
    </location>
</feature>
<dbReference type="PANTHER" id="PTHR34512:SF30">
    <property type="entry name" value="OUTER MEMBRANE PROTEIN ASSEMBLY FACTOR BAMB"/>
    <property type="match status" value="1"/>
</dbReference>
<evidence type="ECO:0000256" key="2">
    <source>
        <dbReference type="SAM" id="SignalP"/>
    </source>
</evidence>
<dbReference type="InterPro" id="IPR018391">
    <property type="entry name" value="PQQ_b-propeller_rpt"/>
</dbReference>
<dbReference type="InterPro" id="IPR002372">
    <property type="entry name" value="PQQ_rpt_dom"/>
</dbReference>
<feature type="region of interest" description="Disordered" evidence="1">
    <location>
        <begin position="399"/>
        <end position="418"/>
    </location>
</feature>
<evidence type="ECO:0000256" key="1">
    <source>
        <dbReference type="SAM" id="MobiDB-lite"/>
    </source>
</evidence>
<accession>A0ABQ2L455</accession>
<feature type="compositionally biased region" description="Polar residues" evidence="1">
    <location>
        <begin position="399"/>
        <end position="410"/>
    </location>
</feature>
<name>A0ABQ2L455_9BACL</name>
<dbReference type="SUPFAM" id="SSF50998">
    <property type="entry name" value="Quinoprotein alcohol dehydrogenase-like"/>
    <property type="match status" value="2"/>
</dbReference>
<dbReference type="SMART" id="SM00564">
    <property type="entry name" value="PQQ"/>
    <property type="match status" value="5"/>
</dbReference>
<dbReference type="RefSeq" id="WP_018976334.1">
    <property type="nucleotide sequence ID" value="NZ_BMLN01000006.1"/>
</dbReference>
<evidence type="ECO:0000313" key="5">
    <source>
        <dbReference type="Proteomes" id="UP000606653"/>
    </source>
</evidence>
<dbReference type="Pfam" id="PF13360">
    <property type="entry name" value="PQQ_2"/>
    <property type="match status" value="2"/>
</dbReference>
<feature type="region of interest" description="Disordered" evidence="1">
    <location>
        <begin position="24"/>
        <end position="76"/>
    </location>
</feature>
<reference evidence="5" key="1">
    <citation type="journal article" date="2019" name="Int. J. Syst. Evol. Microbiol.">
        <title>The Global Catalogue of Microorganisms (GCM) 10K type strain sequencing project: providing services to taxonomists for standard genome sequencing and annotation.</title>
        <authorList>
            <consortium name="The Broad Institute Genomics Platform"/>
            <consortium name="The Broad Institute Genome Sequencing Center for Infectious Disease"/>
            <person name="Wu L."/>
            <person name="Ma J."/>
        </authorList>
    </citation>
    <scope>NUCLEOTIDE SEQUENCE [LARGE SCALE GENOMIC DNA]</scope>
    <source>
        <strain evidence="5">CGMCC 1.6964</strain>
    </source>
</reference>
<feature type="domain" description="Pyrrolo-quinoline quinone repeat" evidence="3">
    <location>
        <begin position="79"/>
        <end position="208"/>
    </location>
</feature>
<keyword evidence="5" id="KW-1185">Reference proteome</keyword>
<feature type="chain" id="PRO_5046022954" description="Pyrrolo-quinoline quinone repeat domain-containing protein" evidence="2">
    <location>
        <begin position="28"/>
        <end position="524"/>
    </location>
</feature>
<gene>
    <name evidence="4" type="ORF">GCM10010969_25240</name>
</gene>
<feature type="compositionally biased region" description="Basic and acidic residues" evidence="1">
    <location>
        <begin position="302"/>
        <end position="327"/>
    </location>
</feature>
<dbReference type="InterPro" id="IPR011047">
    <property type="entry name" value="Quinoprotein_ADH-like_sf"/>
</dbReference>
<protein>
    <recommendedName>
        <fullName evidence="3">Pyrrolo-quinoline quinone repeat domain-containing protein</fullName>
    </recommendedName>
</protein>
<dbReference type="InterPro" id="IPR015943">
    <property type="entry name" value="WD40/YVTN_repeat-like_dom_sf"/>
</dbReference>
<sequence length="524" mass="54717">MKKTRLTAAAAALLIAVTAAGTPSAFAKNEGKNDRPAKESAAKASSESSGEGQAKNNSKTKNSSKTQASKQARTASSSAPVWKANWEISDVSFSGNTSALTTAVGLVFHESDNSLRALDASTGKLKWTYKGSAFPAAELKNAVFLIAEDGRLLRIDTKKGKASWTVKTAVENPEEASAVLIKGTLYVSDSSAGIKAFNPANGKRKWTSADAALDLMKTIVRYDDVLVATGQSADESDVIFGIDAENGDLLWKLEGSYDVLTGKDGKLLIRDKSGSAPSFDETPAAEANSVESGDTDVTSEEDAPKTETETEDDAAKGETEPEDDAPKVETAPEDDSAEEANAYLVELAYVDLESGELSPAGRYGPLDSAVSGLENSRTFLQGGTLYSVDEGDKGTTLSSFRLNGDSSKNSAKNDEDAGSWLAGPTGGLLFFQSGTVMTAIKAANGASISFGDLASKVTYGPVVVDQRVYAGLENGEVLAFDAKTGRTLGKLSADGAKINGISVSKSSVVVRTEDKLIGFGISKK</sequence>
<feature type="compositionally biased region" description="Low complexity" evidence="1">
    <location>
        <begin position="42"/>
        <end position="72"/>
    </location>
</feature>
<dbReference type="EMBL" id="BMLN01000006">
    <property type="protein sequence ID" value="GGO02183.1"/>
    <property type="molecule type" value="Genomic_DNA"/>
</dbReference>
<organism evidence="4 5">
    <name type="scientific">Saccharibacillus kuerlensis</name>
    <dbReference type="NCBI Taxonomy" id="459527"/>
    <lineage>
        <taxon>Bacteria</taxon>
        <taxon>Bacillati</taxon>
        <taxon>Bacillota</taxon>
        <taxon>Bacilli</taxon>
        <taxon>Bacillales</taxon>
        <taxon>Paenibacillaceae</taxon>
        <taxon>Saccharibacillus</taxon>
    </lineage>
</organism>
<feature type="domain" description="Pyrrolo-quinoline quinone repeat" evidence="3">
    <location>
        <begin position="383"/>
        <end position="513"/>
    </location>
</feature>
<comment type="caution">
    <text evidence="4">The sequence shown here is derived from an EMBL/GenBank/DDBJ whole genome shotgun (WGS) entry which is preliminary data.</text>
</comment>
<dbReference type="Gene3D" id="2.130.10.10">
    <property type="entry name" value="YVTN repeat-like/Quinoprotein amine dehydrogenase"/>
    <property type="match status" value="2"/>
</dbReference>
<dbReference type="PANTHER" id="PTHR34512">
    <property type="entry name" value="CELL SURFACE PROTEIN"/>
    <property type="match status" value="1"/>
</dbReference>
<feature type="region of interest" description="Disordered" evidence="1">
    <location>
        <begin position="273"/>
        <end position="336"/>
    </location>
</feature>
<dbReference type="Proteomes" id="UP000606653">
    <property type="component" value="Unassembled WGS sequence"/>
</dbReference>
<evidence type="ECO:0000313" key="4">
    <source>
        <dbReference type="EMBL" id="GGO02183.1"/>
    </source>
</evidence>
<keyword evidence="2" id="KW-0732">Signal</keyword>
<feature type="compositionally biased region" description="Basic and acidic residues" evidence="1">
    <location>
        <begin position="29"/>
        <end position="41"/>
    </location>
</feature>
<proteinExistence type="predicted"/>
<evidence type="ECO:0000259" key="3">
    <source>
        <dbReference type="Pfam" id="PF13360"/>
    </source>
</evidence>